<dbReference type="InterPro" id="IPR055396">
    <property type="entry name" value="DUF7088"/>
</dbReference>
<reference evidence="4 5" key="1">
    <citation type="submission" date="2019-07" db="EMBL/GenBank/DDBJ databases">
        <title>Genomic Encyclopedia of Type Strains, Phase IV (KMG-IV): sequencing the most valuable type-strain genomes for metagenomic binning, comparative biology and taxonomic classification.</title>
        <authorList>
            <person name="Goeker M."/>
        </authorList>
    </citation>
    <scope>NUCLEOTIDE SEQUENCE [LARGE SCALE GENOMIC DNA]</scope>
    <source>
        <strain evidence="4 5">DSM 18961</strain>
    </source>
</reference>
<evidence type="ECO:0000259" key="2">
    <source>
        <dbReference type="Pfam" id="PF09822"/>
    </source>
</evidence>
<keyword evidence="1" id="KW-1133">Transmembrane helix</keyword>
<evidence type="ECO:0000313" key="4">
    <source>
        <dbReference type="EMBL" id="TYP96262.1"/>
    </source>
</evidence>
<sequence length="546" mass="62192">MNKKLQHITLVFFGIVLLNFVGGKIFKRFDLTQDKRYTLSAVSKKLINKIDNSLLIKVYLEGDFPSEFLRLQIETRQFLEELQAKNSNIRIQFINPDNIRERLIKQGMMPSQLTVEENGKLSEAIIFPWAEISYGEKVELVSLLPNSMAASQEEQLQNAISSLEFSFANSLNTVTQNEQKKVAVLSGNGELQDIKLYSLLTEIGKKYRLAKFTLDSVAKNPQKTLEGLSEFDLAIIAKPTERFTAEEKLTLDQFITNGGKTLWMLDNVQADTDSLYNAGEMLAYARDLNLTDLLFSYGVRINNRLVEDLYAAKIPLATGNVGNQPQFQNLDWFYHPLVGGNPNHPITKNILPVRFQFTTQIDTLKNNIKKTPLLMSSVLTKLIGVPKIIELSSIANEPKQEEYSNGNQLLAVLLEGEFSSAYKNRTKPYEIENFKSKSVKNQMIIISDGDLGKNQILKGKPYDLSIDKWTNQRFGNKDFLINAVDYLLDDSGLINLRNKSLQLNTLNKQKAYAEKSFWQFFNIVLPLLLLFGFGFGFGYYRKKKYS</sequence>
<dbReference type="AlphaFoldDB" id="A0A5S5DN69"/>
<dbReference type="EMBL" id="VNIA01000008">
    <property type="protein sequence ID" value="TYP96262.1"/>
    <property type="molecule type" value="Genomic_DNA"/>
</dbReference>
<keyword evidence="1" id="KW-0812">Transmembrane</keyword>
<dbReference type="Pfam" id="PF23357">
    <property type="entry name" value="DUF7088"/>
    <property type="match status" value="1"/>
</dbReference>
<dbReference type="InterPro" id="IPR019196">
    <property type="entry name" value="ABC_transp_unknown"/>
</dbReference>
<evidence type="ECO:0000259" key="3">
    <source>
        <dbReference type="Pfam" id="PF23357"/>
    </source>
</evidence>
<proteinExistence type="predicted"/>
<feature type="transmembrane region" description="Helical" evidence="1">
    <location>
        <begin position="517"/>
        <end position="540"/>
    </location>
</feature>
<gene>
    <name evidence="4" type="ORF">C7447_10812</name>
</gene>
<name>A0A5S5DN69_9FLAO</name>
<accession>A0A5S5DN69</accession>
<dbReference type="NCBIfam" id="TIGR03521">
    <property type="entry name" value="GldG"/>
    <property type="match status" value="1"/>
</dbReference>
<comment type="caution">
    <text evidence="4">The sequence shown here is derived from an EMBL/GenBank/DDBJ whole genome shotgun (WGS) entry which is preliminary data.</text>
</comment>
<evidence type="ECO:0000313" key="5">
    <source>
        <dbReference type="Proteomes" id="UP000323136"/>
    </source>
</evidence>
<keyword evidence="5" id="KW-1185">Reference proteome</keyword>
<feature type="domain" description="DUF7088" evidence="3">
    <location>
        <begin position="33"/>
        <end position="132"/>
    </location>
</feature>
<feature type="domain" description="ABC-type uncharacterised transport system" evidence="2">
    <location>
        <begin position="179"/>
        <end position="483"/>
    </location>
</feature>
<dbReference type="OrthoDB" id="9777219at2"/>
<dbReference type="Pfam" id="PF09822">
    <property type="entry name" value="ABC_transp_aux"/>
    <property type="match status" value="1"/>
</dbReference>
<dbReference type="Proteomes" id="UP000323136">
    <property type="component" value="Unassembled WGS sequence"/>
</dbReference>
<keyword evidence="1" id="KW-0472">Membrane</keyword>
<organism evidence="4 5">
    <name type="scientific">Tenacibaculum adriaticum</name>
    <dbReference type="NCBI Taxonomy" id="413713"/>
    <lineage>
        <taxon>Bacteria</taxon>
        <taxon>Pseudomonadati</taxon>
        <taxon>Bacteroidota</taxon>
        <taxon>Flavobacteriia</taxon>
        <taxon>Flavobacteriales</taxon>
        <taxon>Flavobacteriaceae</taxon>
        <taxon>Tenacibaculum</taxon>
    </lineage>
</organism>
<evidence type="ECO:0000256" key="1">
    <source>
        <dbReference type="SAM" id="Phobius"/>
    </source>
</evidence>
<dbReference type="InterPro" id="IPR019863">
    <property type="entry name" value="Motility-assoc_ABC-rel_GldG"/>
</dbReference>
<dbReference type="RefSeq" id="WP_148871170.1">
    <property type="nucleotide sequence ID" value="NZ_VNIA01000008.1"/>
</dbReference>
<protein>
    <submittedName>
        <fullName evidence="4">Protein involved in gliding motility GldG</fullName>
    </submittedName>
</protein>